<feature type="coiled-coil region" evidence="1">
    <location>
        <begin position="50"/>
        <end position="77"/>
    </location>
</feature>
<dbReference type="AlphaFoldDB" id="A0A2W2H4Q3"/>
<protein>
    <submittedName>
        <fullName evidence="2">Uncharacterized protein</fullName>
    </submittedName>
</protein>
<reference evidence="2 3" key="1">
    <citation type="submission" date="2018-01" db="EMBL/GenBank/DDBJ databases">
        <title>Draft genome sequence of Sphaerisporangium sp. 7K107.</title>
        <authorList>
            <person name="Sahin N."/>
            <person name="Saygin H."/>
            <person name="Ay H."/>
        </authorList>
    </citation>
    <scope>NUCLEOTIDE SEQUENCE [LARGE SCALE GENOMIC DNA]</scope>
    <source>
        <strain evidence="2 3">7K107</strain>
    </source>
</reference>
<comment type="caution">
    <text evidence="2">The sequence shown here is derived from an EMBL/GenBank/DDBJ whole genome shotgun (WGS) entry which is preliminary data.</text>
</comment>
<keyword evidence="3" id="KW-1185">Reference proteome</keyword>
<dbReference type="Proteomes" id="UP000248544">
    <property type="component" value="Unassembled WGS sequence"/>
</dbReference>
<proteinExistence type="predicted"/>
<name>A0A2W2H4Q3_9ACTN</name>
<evidence type="ECO:0000313" key="2">
    <source>
        <dbReference type="EMBL" id="PZG49829.1"/>
    </source>
</evidence>
<sequence length="151" mass="17102">MPPDSTPNSRVNCDASDESHVIERMIARVNRINTLARWQQQVHDHSSGEQARLIAELEEHRAELAAARVLIAALYRERGADPEDLPPRQLGLAWHAQAEYRPVEVDVDGVPATIVRYGAPRDLEPIREAHEWEQMKQVIRSARAFARGEAE</sequence>
<evidence type="ECO:0000313" key="3">
    <source>
        <dbReference type="Proteomes" id="UP000248544"/>
    </source>
</evidence>
<organism evidence="2 3">
    <name type="scientific">Spongiactinospora gelatinilytica</name>
    <dbReference type="NCBI Taxonomy" id="2666298"/>
    <lineage>
        <taxon>Bacteria</taxon>
        <taxon>Bacillati</taxon>
        <taxon>Actinomycetota</taxon>
        <taxon>Actinomycetes</taxon>
        <taxon>Streptosporangiales</taxon>
        <taxon>Streptosporangiaceae</taxon>
        <taxon>Spongiactinospora</taxon>
    </lineage>
</organism>
<gene>
    <name evidence="2" type="ORF">C1I98_10965</name>
</gene>
<keyword evidence="1" id="KW-0175">Coiled coil</keyword>
<accession>A0A2W2H4Q3</accession>
<dbReference type="EMBL" id="POUA01000064">
    <property type="protein sequence ID" value="PZG49829.1"/>
    <property type="molecule type" value="Genomic_DNA"/>
</dbReference>
<evidence type="ECO:0000256" key="1">
    <source>
        <dbReference type="SAM" id="Coils"/>
    </source>
</evidence>